<proteinExistence type="predicted"/>
<sequence>MCVGNLAIIPARGGSKRIPRKNIRPFLGKPILAYSIEAALQSGLFEEVIVSTDDVEIGRIGASYGAQVPFYRSAANSDDTATTFDALSEVLEHYATQGRSFDNVCCIYPTSPFVTADLLQSGLSLLEHGSFDCVFPVLRYSFPIQRAVTLDSSARMKLCSPEHLSSRSQDLVPSYHDAGMFYWFQPEPILRKQKLWTDNTGCIEVSELAAQDIDTLADWQLAEFKYKYLQHG</sequence>
<dbReference type="NCBIfam" id="TIGR03584">
    <property type="entry name" value="PseF"/>
    <property type="match status" value="1"/>
</dbReference>
<evidence type="ECO:0000313" key="2">
    <source>
        <dbReference type="Proteomes" id="UP000837803"/>
    </source>
</evidence>
<dbReference type="PANTHER" id="PTHR21485:SF6">
    <property type="entry name" value="N-ACYLNEURAMINATE CYTIDYLYLTRANSFERASE-RELATED"/>
    <property type="match status" value="1"/>
</dbReference>
<dbReference type="Gene3D" id="3.90.550.10">
    <property type="entry name" value="Spore Coat Polysaccharide Biosynthesis Protein SpsA, Chain A"/>
    <property type="match status" value="1"/>
</dbReference>
<gene>
    <name evidence="1" type="primary">neuA</name>
    <name evidence="1" type="ORF">LEM8419_00263</name>
</gene>
<accession>A0ABM9AWW3</accession>
<dbReference type="SUPFAM" id="SSF53448">
    <property type="entry name" value="Nucleotide-diphospho-sugar transferases"/>
    <property type="match status" value="1"/>
</dbReference>
<dbReference type="InterPro" id="IPR003329">
    <property type="entry name" value="Cytidylyl_trans"/>
</dbReference>
<dbReference type="GO" id="GO:0016779">
    <property type="term" value="F:nucleotidyltransferase activity"/>
    <property type="evidence" value="ECO:0007669"/>
    <property type="project" value="UniProtKB-KW"/>
</dbReference>
<dbReference type="InterPro" id="IPR050793">
    <property type="entry name" value="CMP-NeuNAc_synthase"/>
</dbReference>
<dbReference type="Pfam" id="PF02348">
    <property type="entry name" value="CTP_transf_3"/>
    <property type="match status" value="1"/>
</dbReference>
<dbReference type="EMBL" id="CAKLPZ010000001">
    <property type="protein sequence ID" value="CAH0998968.1"/>
    <property type="molecule type" value="Genomic_DNA"/>
</dbReference>
<dbReference type="PANTHER" id="PTHR21485">
    <property type="entry name" value="HAD SUPERFAMILY MEMBERS CMAS AND KDSC"/>
    <property type="match status" value="1"/>
</dbReference>
<name>A0ABM9AWW3_9BACT</name>
<dbReference type="CDD" id="cd02513">
    <property type="entry name" value="CMP-NeuAc_Synthase"/>
    <property type="match status" value="1"/>
</dbReference>
<dbReference type="Proteomes" id="UP000837803">
    <property type="component" value="Unassembled WGS sequence"/>
</dbReference>
<keyword evidence="2" id="KW-1185">Reference proteome</keyword>
<keyword evidence="1" id="KW-0808">Transferase</keyword>
<reference evidence="1" key="1">
    <citation type="submission" date="2021-12" db="EMBL/GenBank/DDBJ databases">
        <authorList>
            <person name="Rodrigo-Torres L."/>
            <person name="Arahal R. D."/>
            <person name="Lucena T."/>
        </authorList>
    </citation>
    <scope>NUCLEOTIDE SEQUENCE</scope>
    <source>
        <strain evidence="1">CECT 8419</strain>
    </source>
</reference>
<organism evidence="1 2">
    <name type="scientific">Neolewinella maritima</name>
    <dbReference type="NCBI Taxonomy" id="1383882"/>
    <lineage>
        <taxon>Bacteria</taxon>
        <taxon>Pseudomonadati</taxon>
        <taxon>Bacteroidota</taxon>
        <taxon>Saprospiria</taxon>
        <taxon>Saprospirales</taxon>
        <taxon>Lewinellaceae</taxon>
        <taxon>Neolewinella</taxon>
    </lineage>
</organism>
<evidence type="ECO:0000313" key="1">
    <source>
        <dbReference type="EMBL" id="CAH0998968.1"/>
    </source>
</evidence>
<keyword evidence="1" id="KW-0548">Nucleotidyltransferase</keyword>
<dbReference type="InterPro" id="IPR029044">
    <property type="entry name" value="Nucleotide-diphossugar_trans"/>
</dbReference>
<protein>
    <submittedName>
        <fullName evidence="1">CMP-N,N'-diacetyllegionaminic acid synthase</fullName>
        <ecNumber evidence="1">2.7.7.82</ecNumber>
    </submittedName>
</protein>
<dbReference type="EC" id="2.7.7.82" evidence="1"/>
<comment type="caution">
    <text evidence="1">The sequence shown here is derived from an EMBL/GenBank/DDBJ whole genome shotgun (WGS) entry which is preliminary data.</text>
</comment>
<dbReference type="InterPro" id="IPR020039">
    <property type="entry name" value="PseF"/>
</dbReference>